<dbReference type="EMBL" id="PEVJ01000053">
    <property type="protein sequence ID" value="PIU98292.1"/>
    <property type="molecule type" value="Genomic_DNA"/>
</dbReference>
<keyword evidence="1" id="KW-0812">Transmembrane</keyword>
<accession>A0A2M7B5G8</accession>
<feature type="transmembrane region" description="Helical" evidence="1">
    <location>
        <begin position="102"/>
        <end position="121"/>
    </location>
</feature>
<keyword evidence="1" id="KW-0472">Membrane</keyword>
<evidence type="ECO:0000313" key="2">
    <source>
        <dbReference type="EMBL" id="PIU98292.1"/>
    </source>
</evidence>
<reference evidence="3" key="1">
    <citation type="submission" date="2017-09" db="EMBL/GenBank/DDBJ databases">
        <title>Depth-based differentiation of microbial function through sediment-hosted aquifers and enrichment of novel symbionts in the deep terrestrial subsurface.</title>
        <authorList>
            <person name="Probst A.J."/>
            <person name="Ladd B."/>
            <person name="Jarett J.K."/>
            <person name="Geller-Mcgrath D.E."/>
            <person name="Sieber C.M.K."/>
            <person name="Emerson J.B."/>
            <person name="Anantharaman K."/>
            <person name="Thomas B.C."/>
            <person name="Malmstrom R."/>
            <person name="Stieglmeier M."/>
            <person name="Klingl A."/>
            <person name="Woyke T."/>
            <person name="Ryan C.M."/>
            <person name="Banfield J.F."/>
        </authorList>
    </citation>
    <scope>NUCLEOTIDE SEQUENCE [LARGE SCALE GENOMIC DNA]</scope>
</reference>
<comment type="caution">
    <text evidence="2">The sequence shown here is derived from an EMBL/GenBank/DDBJ whole genome shotgun (WGS) entry which is preliminary data.</text>
</comment>
<dbReference type="Proteomes" id="UP000228949">
    <property type="component" value="Unassembled WGS sequence"/>
</dbReference>
<dbReference type="AlphaFoldDB" id="A0A2M7B5G8"/>
<feature type="transmembrane region" description="Helical" evidence="1">
    <location>
        <begin position="40"/>
        <end position="67"/>
    </location>
</feature>
<sequence length="155" mass="17371">MNYELGIMKNLRLFSLILLVGTLSFAQALGFSVFGIKPNLALIAVIAGFFFISSFWEGFLLTAIAALILKFSPVFEPEILIFSLIGVGALIVKNYLPWRNFLNSLFLIGLAVFTFYLFLAPKLIYSFIFLKELALSLILGTLLFALLSFLRQNKT</sequence>
<evidence type="ECO:0000256" key="1">
    <source>
        <dbReference type="SAM" id="Phobius"/>
    </source>
</evidence>
<feature type="transmembrane region" description="Helical" evidence="1">
    <location>
        <begin position="133"/>
        <end position="150"/>
    </location>
</feature>
<evidence type="ECO:0008006" key="4">
    <source>
        <dbReference type="Google" id="ProtNLM"/>
    </source>
</evidence>
<organism evidence="2 3">
    <name type="scientific">Candidatus Wolfebacteria bacterium CG03_land_8_20_14_0_80_40_12</name>
    <dbReference type="NCBI Taxonomy" id="1975069"/>
    <lineage>
        <taxon>Bacteria</taxon>
        <taxon>Candidatus Wolfeibacteriota</taxon>
    </lineage>
</organism>
<keyword evidence="1" id="KW-1133">Transmembrane helix</keyword>
<protein>
    <recommendedName>
        <fullName evidence="4">Rod shape-determining protein MreD</fullName>
    </recommendedName>
</protein>
<proteinExistence type="predicted"/>
<gene>
    <name evidence="2" type="ORF">COS61_02205</name>
</gene>
<name>A0A2M7B5G8_9BACT</name>
<feature type="transmembrane region" description="Helical" evidence="1">
    <location>
        <begin position="79"/>
        <end position="96"/>
    </location>
</feature>
<evidence type="ECO:0000313" key="3">
    <source>
        <dbReference type="Proteomes" id="UP000228949"/>
    </source>
</evidence>